<dbReference type="GeneID" id="129927005"/>
<evidence type="ECO:0000259" key="2">
    <source>
        <dbReference type="Pfam" id="PF05303"/>
    </source>
</evidence>
<evidence type="ECO:0000313" key="4">
    <source>
        <dbReference type="RefSeq" id="XP_055890087.1"/>
    </source>
</evidence>
<feature type="domain" description="GSKIP" evidence="2">
    <location>
        <begin position="20"/>
        <end position="118"/>
    </location>
</feature>
<dbReference type="OMA" id="HISERMK"/>
<dbReference type="InterPro" id="IPR007967">
    <property type="entry name" value="GSKIP_dom"/>
</dbReference>
<dbReference type="GO" id="GO:0051018">
    <property type="term" value="F:protein kinase A binding"/>
    <property type="evidence" value="ECO:0007669"/>
    <property type="project" value="TreeGrafter"/>
</dbReference>
<sequence>MADAVNDGEMHIDDDKALAIEATEVVKEIAYAVKFVQISTALPSDKNLIYINITTKENRSICVELSLQGFRVVGSHFNEVNPQCFSQYYETIYSLLDSQSSEYRSTFFETLSKKLLNLRRHSDEDTSDDQMDTK</sequence>
<dbReference type="Pfam" id="PF05303">
    <property type="entry name" value="GSKIP_dom"/>
    <property type="match status" value="1"/>
</dbReference>
<dbReference type="SUPFAM" id="SSF103107">
    <property type="entry name" value="Hypothetical protein c14orf129, hspc210"/>
    <property type="match status" value="1"/>
</dbReference>
<dbReference type="GO" id="GO:0060828">
    <property type="term" value="P:regulation of canonical Wnt signaling pathway"/>
    <property type="evidence" value="ECO:0007669"/>
    <property type="project" value="InterPro"/>
</dbReference>
<dbReference type="PANTHER" id="PTHR12490">
    <property type="entry name" value="GSK3B-INTERACTING PROTEIN"/>
    <property type="match status" value="1"/>
</dbReference>
<reference evidence="4" key="1">
    <citation type="submission" date="2025-08" db="UniProtKB">
        <authorList>
            <consortium name="RefSeq"/>
        </authorList>
    </citation>
    <scope>IDENTIFICATION</scope>
</reference>
<protein>
    <submittedName>
        <fullName evidence="4">GSK3-beta interaction protein-like</fullName>
    </submittedName>
</protein>
<accession>A0A9W3AS33</accession>
<dbReference type="GO" id="GO:0019207">
    <property type="term" value="F:kinase regulator activity"/>
    <property type="evidence" value="ECO:0007669"/>
    <property type="project" value="TreeGrafter"/>
</dbReference>
<organism evidence="3 4">
    <name type="scientific">Biomphalaria glabrata</name>
    <name type="common">Bloodfluke planorb</name>
    <name type="synonym">Freshwater snail</name>
    <dbReference type="NCBI Taxonomy" id="6526"/>
    <lineage>
        <taxon>Eukaryota</taxon>
        <taxon>Metazoa</taxon>
        <taxon>Spiralia</taxon>
        <taxon>Lophotrochozoa</taxon>
        <taxon>Mollusca</taxon>
        <taxon>Gastropoda</taxon>
        <taxon>Heterobranchia</taxon>
        <taxon>Euthyneura</taxon>
        <taxon>Panpulmonata</taxon>
        <taxon>Hygrophila</taxon>
        <taxon>Lymnaeoidea</taxon>
        <taxon>Planorbidae</taxon>
        <taxon>Biomphalaria</taxon>
    </lineage>
</organism>
<dbReference type="Proteomes" id="UP001165740">
    <property type="component" value="Chromosome 6"/>
</dbReference>
<comment type="similarity">
    <text evidence="1">Belongs to the GSKIP family.</text>
</comment>
<gene>
    <name evidence="4" type="primary">LOC129927005</name>
</gene>
<evidence type="ECO:0000256" key="1">
    <source>
        <dbReference type="ARBA" id="ARBA00009571"/>
    </source>
</evidence>
<dbReference type="PANTHER" id="PTHR12490:SF4">
    <property type="entry name" value="GSK3B-INTERACTING PROTEIN"/>
    <property type="match status" value="1"/>
</dbReference>
<dbReference type="OrthoDB" id="5804279at2759"/>
<name>A0A9W3AS33_BIOGL</name>
<evidence type="ECO:0000313" key="3">
    <source>
        <dbReference type="Proteomes" id="UP001165740"/>
    </source>
</evidence>
<dbReference type="InterPro" id="IPR037395">
    <property type="entry name" value="GSKIP"/>
</dbReference>
<dbReference type="InterPro" id="IPR023231">
    <property type="entry name" value="GSKIP_dom_sf"/>
</dbReference>
<dbReference type="GO" id="GO:0005737">
    <property type="term" value="C:cytoplasm"/>
    <property type="evidence" value="ECO:0007669"/>
    <property type="project" value="TreeGrafter"/>
</dbReference>
<dbReference type="Gene3D" id="3.30.2280.10">
    <property type="entry name" value="Hypothetical protein (hspc210)"/>
    <property type="match status" value="1"/>
</dbReference>
<dbReference type="RefSeq" id="XP_055890087.1">
    <property type="nucleotide sequence ID" value="XM_056034112.1"/>
</dbReference>
<proteinExistence type="inferred from homology"/>
<dbReference type="AlphaFoldDB" id="A0A9W3AS33"/>
<keyword evidence="3" id="KW-1185">Reference proteome</keyword>